<dbReference type="Gene3D" id="3.40.50.300">
    <property type="entry name" value="P-loop containing nucleotide triphosphate hydrolases"/>
    <property type="match status" value="1"/>
</dbReference>
<dbReference type="Gene3D" id="3.30.1510.10">
    <property type="entry name" value="Domain 2, N(10)-formyltetrahydrofolate synthetase"/>
    <property type="match status" value="1"/>
</dbReference>
<evidence type="ECO:0000256" key="1">
    <source>
        <dbReference type="ARBA" id="ARBA00004777"/>
    </source>
</evidence>
<dbReference type="OrthoDB" id="53075at2157"/>
<dbReference type="RefSeq" id="WP_008082114.1">
    <property type="nucleotide sequence ID" value="NC_013926.1"/>
</dbReference>
<keyword evidence="3 6" id="KW-0436">Ligase</keyword>
<dbReference type="GO" id="GO:0005524">
    <property type="term" value="F:ATP binding"/>
    <property type="evidence" value="ECO:0007669"/>
    <property type="project" value="UniProtKB-UniRule"/>
</dbReference>
<dbReference type="Gene3D" id="3.10.410.10">
    <property type="entry name" value="Formyltetrahydrofolate synthetase, domain 3"/>
    <property type="match status" value="1"/>
</dbReference>
<dbReference type="SUPFAM" id="SSF52540">
    <property type="entry name" value="P-loop containing nucleoside triphosphate hydrolases"/>
    <property type="match status" value="1"/>
</dbReference>
<keyword evidence="5 6" id="KW-0067">ATP-binding</keyword>
<dbReference type="EMBL" id="CP001941">
    <property type="protein sequence ID" value="ADD08447.1"/>
    <property type="molecule type" value="Genomic_DNA"/>
</dbReference>
<comment type="similarity">
    <text evidence="6">Belongs to the formate--tetrahydrofolate ligase family.</text>
</comment>
<keyword evidence="2 6" id="KW-0554">One-carbon metabolism</keyword>
<dbReference type="Pfam" id="PF01268">
    <property type="entry name" value="FTHFS"/>
    <property type="match status" value="1"/>
</dbReference>
<sequence>MLPIEEIAQKIGIENLIHYGNYKAKIPLEEIWKKERRGKVILVTAINPTPFGEGKTTTAIGTSMAFWHLGKKSIVTLREPSLGPVFGIKGGGTGGGKSTVEPSSDINLHFTGDFHAIQVAHNLLASVINNAIYHNLEPCLDRKKIRWGHVLDLNARELRKIVIGLGDNGGAIAEDYFEITSASEISAIIAIAKDYEDLKERLSNILVGFRTDKTAVFARDFKVVGAMAAVLRDALLPNLVQTSEGTPAVIHAGPFANIAHGHNSILADEIGMRYSDYLVTEAGFGSDLGAEKFVNIVSRLGNFDISGAVLVATVRALKYHGGVKKKHLAEENVEALEKGAENLQRHIEIVRKLGFEPVVAINHFPDDTERELSKLQELVEDMNVKFAVSEVFAKGGEGGVELAKYLQDIEPRKPRFVYKIDEPVREKVEAIATEIYGADGVDWDHKAKKDLKLISNLGFDDFFVCMAKTQYSLSDNPKLLGAPENFVVTVRSLKISSGAKFVVPLLGDISTMPGLPSKPAAESIDLTKDGQIVGLR</sequence>
<comment type="catalytic activity">
    <reaction evidence="6">
        <text>(6S)-5,6,7,8-tetrahydrofolate + formate + ATP = (6R)-10-formyltetrahydrofolate + ADP + phosphate</text>
        <dbReference type="Rhea" id="RHEA:20221"/>
        <dbReference type="ChEBI" id="CHEBI:15740"/>
        <dbReference type="ChEBI" id="CHEBI:30616"/>
        <dbReference type="ChEBI" id="CHEBI:43474"/>
        <dbReference type="ChEBI" id="CHEBI:57453"/>
        <dbReference type="ChEBI" id="CHEBI:195366"/>
        <dbReference type="ChEBI" id="CHEBI:456216"/>
        <dbReference type="EC" id="6.3.4.3"/>
    </reaction>
</comment>
<evidence type="ECO:0000256" key="6">
    <source>
        <dbReference type="HAMAP-Rule" id="MF_01543"/>
    </source>
</evidence>
<dbReference type="eggNOG" id="arCOG04541">
    <property type="taxonomic scope" value="Archaea"/>
</dbReference>
<dbReference type="PROSITE" id="PS00721">
    <property type="entry name" value="FTHFS_1"/>
    <property type="match status" value="1"/>
</dbReference>
<proteinExistence type="inferred from homology"/>
<evidence type="ECO:0000256" key="2">
    <source>
        <dbReference type="ARBA" id="ARBA00022563"/>
    </source>
</evidence>
<evidence type="ECO:0000256" key="4">
    <source>
        <dbReference type="ARBA" id="ARBA00022741"/>
    </source>
</evidence>
<dbReference type="HOGENOM" id="CLU_003601_3_3_2"/>
<dbReference type="KEGG" id="abi:Aboo_0636"/>
<dbReference type="STRING" id="439481.Aboo_0636"/>
<dbReference type="NCBIfam" id="NF010030">
    <property type="entry name" value="PRK13505.1"/>
    <property type="match status" value="1"/>
</dbReference>
<dbReference type="GO" id="GO:0004329">
    <property type="term" value="F:formate-tetrahydrofolate ligase activity"/>
    <property type="evidence" value="ECO:0007669"/>
    <property type="project" value="UniProtKB-UniRule"/>
</dbReference>
<dbReference type="PROSITE" id="PS00722">
    <property type="entry name" value="FTHFS_2"/>
    <property type="match status" value="1"/>
</dbReference>
<dbReference type="InterPro" id="IPR020628">
    <property type="entry name" value="Formate_THF_ligase_CS"/>
</dbReference>
<reference evidence="7" key="1">
    <citation type="submission" date="2010-02" db="EMBL/GenBank/DDBJ databases">
        <title>Complete sequence of Aciduliprofundum boonei T469.</title>
        <authorList>
            <consortium name="US DOE Joint Genome Institute"/>
            <person name="Lucas S."/>
            <person name="Copeland A."/>
            <person name="Lapidus A."/>
            <person name="Cheng J.-F."/>
            <person name="Bruce D."/>
            <person name="Goodwin L."/>
            <person name="Pitluck S."/>
            <person name="Saunders E."/>
            <person name="Detter J.C."/>
            <person name="Han C."/>
            <person name="Tapia R."/>
            <person name="Land M."/>
            <person name="Hauser L."/>
            <person name="Kyrpides N."/>
            <person name="Mikhailova N."/>
            <person name="Flores G."/>
            <person name="Reysenbach A.-L."/>
            <person name="Woyke T."/>
        </authorList>
    </citation>
    <scope>NUCLEOTIDE SEQUENCE</scope>
    <source>
        <strain evidence="7">T469</strain>
    </source>
</reference>
<comment type="pathway">
    <text evidence="1 6">One-carbon metabolism; tetrahydrofolate interconversion.</text>
</comment>
<dbReference type="GO" id="GO:0035999">
    <property type="term" value="P:tetrahydrofolate interconversion"/>
    <property type="evidence" value="ECO:0007669"/>
    <property type="project" value="UniProtKB-UniRule"/>
</dbReference>
<dbReference type="AlphaFoldDB" id="B5I9S4"/>
<evidence type="ECO:0000313" key="7">
    <source>
        <dbReference type="EMBL" id="ADD08447.1"/>
    </source>
</evidence>
<dbReference type="UniPathway" id="UPA00193"/>
<dbReference type="Proteomes" id="UP000001400">
    <property type="component" value="Chromosome"/>
</dbReference>
<name>B5I9S4_ACIB4</name>
<gene>
    <name evidence="6" type="primary">fhs</name>
    <name evidence="7" type="ordered locus">Aboo_0636</name>
</gene>
<evidence type="ECO:0000256" key="5">
    <source>
        <dbReference type="ARBA" id="ARBA00022840"/>
    </source>
</evidence>
<protein>
    <recommendedName>
        <fullName evidence="6">Formate--tetrahydrofolate ligase</fullName>
        <ecNumber evidence="6">6.3.4.3</ecNumber>
    </recommendedName>
    <alternativeName>
        <fullName evidence="6">Formyltetrahydrofolate synthetase</fullName>
        <shortName evidence="6">FHS</shortName>
        <shortName evidence="6">FTHFS</shortName>
    </alternativeName>
</protein>
<dbReference type="EC" id="6.3.4.3" evidence="6"/>
<dbReference type="GeneID" id="8827582"/>
<dbReference type="HAMAP" id="MF_01543">
    <property type="entry name" value="FTHFS"/>
    <property type="match status" value="1"/>
</dbReference>
<dbReference type="FunFam" id="3.10.410.10:FF:000001">
    <property type="entry name" value="Putative formate--tetrahydrofolate ligase"/>
    <property type="match status" value="1"/>
</dbReference>
<dbReference type="InterPro" id="IPR027417">
    <property type="entry name" value="P-loop_NTPase"/>
</dbReference>
<evidence type="ECO:0000256" key="3">
    <source>
        <dbReference type="ARBA" id="ARBA00022598"/>
    </source>
</evidence>
<feature type="binding site" evidence="6">
    <location>
        <begin position="49"/>
        <end position="56"/>
    </location>
    <ligand>
        <name>ATP</name>
        <dbReference type="ChEBI" id="CHEBI:30616"/>
    </ligand>
</feature>
<accession>B5I9S4</accession>
<keyword evidence="8" id="KW-1185">Reference proteome</keyword>
<dbReference type="InterPro" id="IPR000559">
    <property type="entry name" value="Formate_THF_ligase"/>
</dbReference>
<keyword evidence="4 6" id="KW-0547">Nucleotide-binding</keyword>
<evidence type="ECO:0000313" key="8">
    <source>
        <dbReference type="Proteomes" id="UP000001400"/>
    </source>
</evidence>
<organism evidence="7 8">
    <name type="scientific">Aciduliprofundum boonei (strain DSM 19572 / T469)</name>
    <dbReference type="NCBI Taxonomy" id="439481"/>
    <lineage>
        <taxon>Archaea</taxon>
        <taxon>Methanobacteriati</taxon>
        <taxon>Thermoplasmatota</taxon>
        <taxon>DHVE2 group</taxon>
        <taxon>Candidatus Aciduliprofundum</taxon>
    </lineage>
</organism>